<dbReference type="PANTHER" id="PTHR24567">
    <property type="entry name" value="CRP FAMILY TRANSCRIPTIONAL REGULATORY PROTEIN"/>
    <property type="match status" value="1"/>
</dbReference>
<dbReference type="InterPro" id="IPR050397">
    <property type="entry name" value="Env_Response_Regulators"/>
</dbReference>
<dbReference type="GO" id="GO:0005829">
    <property type="term" value="C:cytosol"/>
    <property type="evidence" value="ECO:0007669"/>
    <property type="project" value="TreeGrafter"/>
</dbReference>
<dbReference type="Gene3D" id="2.60.120.10">
    <property type="entry name" value="Jelly Rolls"/>
    <property type="match status" value="1"/>
</dbReference>
<name>A0A938XY22_9FIRM</name>
<protein>
    <submittedName>
        <fullName evidence="3">Uncharacterized protein (DUF2225 family)/CRP-like cAMP-binding protein</fullName>
    </submittedName>
</protein>
<evidence type="ECO:0000259" key="2">
    <source>
        <dbReference type="PROSITE" id="PS50042"/>
    </source>
</evidence>
<accession>A0A938XY22</accession>
<dbReference type="Pfam" id="PF09986">
    <property type="entry name" value="DUF2225"/>
    <property type="match status" value="1"/>
</dbReference>
<proteinExistence type="predicted"/>
<evidence type="ECO:0000313" key="4">
    <source>
        <dbReference type="Proteomes" id="UP000774000"/>
    </source>
</evidence>
<dbReference type="AlphaFoldDB" id="A0A938XY22"/>
<organism evidence="3 4">
    <name type="scientific">Halanaerobacter jeridensis</name>
    <dbReference type="NCBI Taxonomy" id="706427"/>
    <lineage>
        <taxon>Bacteria</taxon>
        <taxon>Bacillati</taxon>
        <taxon>Bacillota</taxon>
        <taxon>Clostridia</taxon>
        <taxon>Halanaerobiales</taxon>
        <taxon>Halobacteroidaceae</taxon>
        <taxon>Halanaerobacter</taxon>
    </lineage>
</organism>
<dbReference type="GO" id="GO:0003700">
    <property type="term" value="F:DNA-binding transcription factor activity"/>
    <property type="evidence" value="ECO:0007669"/>
    <property type="project" value="TreeGrafter"/>
</dbReference>
<dbReference type="Proteomes" id="UP000774000">
    <property type="component" value="Unassembled WGS sequence"/>
</dbReference>
<dbReference type="Pfam" id="PF00027">
    <property type="entry name" value="cNMP_binding"/>
    <property type="match status" value="1"/>
</dbReference>
<dbReference type="InterPro" id="IPR018708">
    <property type="entry name" value="DUF2225"/>
</dbReference>
<dbReference type="SMART" id="SM00100">
    <property type="entry name" value="cNMP"/>
    <property type="match status" value="1"/>
</dbReference>
<evidence type="ECO:0000313" key="3">
    <source>
        <dbReference type="EMBL" id="MBM7557385.1"/>
    </source>
</evidence>
<dbReference type="EMBL" id="JAFBDQ010000012">
    <property type="protein sequence ID" value="MBM7557385.1"/>
    <property type="molecule type" value="Genomic_DNA"/>
</dbReference>
<evidence type="ECO:0000256" key="1">
    <source>
        <dbReference type="SAM" id="MobiDB-lite"/>
    </source>
</evidence>
<feature type="domain" description="Cyclic nucleotide-binding" evidence="2">
    <location>
        <begin position="19"/>
        <end position="117"/>
    </location>
</feature>
<gene>
    <name evidence="3" type="ORF">JOC47_002251</name>
</gene>
<sequence>MTNYSLDDQLSQYSISQNFKAEKNIFSYGDKVEQVYLILEGLVRLFIQDDEKEKEVARLESGDIVGEAALLEKNNYISRAETAQETTLLAFNPEDLKSLMHQEPILNENIITTLCSRIQWLQESNLKLPPLNQPAQISNPEETPPEVNNESNEKSEKKVDNNTIKITKTEDFYLPGHQKYNITADSTLTQYTYNKEITCPICQSKSTVKKIRNSKLRLKTIRDDLRPIYKNFAPAWYKVWICPNCFYAARKADFFDFSSRQEKKIKNNFKKQITEIFGTDYQPQYSEPRTINQVFNAYYLAIKLYNLIAASPGKLGYLWLRLSWLYEDVKAEELSEAASLKAMTHLQEFYFNSSTTKLPRPQEDKLTLLLALLLAKHEHHEKALPLLDDLIRSPQTNPRQKQIARDKFIELRRQKKEQSRS</sequence>
<reference evidence="3" key="1">
    <citation type="submission" date="2021-01" db="EMBL/GenBank/DDBJ databases">
        <title>Genomic Encyclopedia of Type Strains, Phase IV (KMG-IV): sequencing the most valuable type-strain genomes for metagenomic binning, comparative biology and taxonomic classification.</title>
        <authorList>
            <person name="Goeker M."/>
        </authorList>
    </citation>
    <scope>NUCLEOTIDE SEQUENCE</scope>
    <source>
        <strain evidence="3">DSM 23230</strain>
    </source>
</reference>
<comment type="caution">
    <text evidence="3">The sequence shown here is derived from an EMBL/GenBank/DDBJ whole genome shotgun (WGS) entry which is preliminary data.</text>
</comment>
<dbReference type="RefSeq" id="WP_204702141.1">
    <property type="nucleotide sequence ID" value="NZ_JAFBDQ010000012.1"/>
</dbReference>
<keyword evidence="4" id="KW-1185">Reference proteome</keyword>
<feature type="region of interest" description="Disordered" evidence="1">
    <location>
        <begin position="129"/>
        <end position="159"/>
    </location>
</feature>
<dbReference type="PANTHER" id="PTHR24567:SF26">
    <property type="entry name" value="REGULATORY PROTEIN YEIL"/>
    <property type="match status" value="1"/>
</dbReference>
<dbReference type="InterPro" id="IPR018490">
    <property type="entry name" value="cNMP-bd_dom_sf"/>
</dbReference>
<dbReference type="PROSITE" id="PS50042">
    <property type="entry name" value="CNMP_BINDING_3"/>
    <property type="match status" value="1"/>
</dbReference>
<dbReference type="SUPFAM" id="SSF51206">
    <property type="entry name" value="cAMP-binding domain-like"/>
    <property type="match status" value="1"/>
</dbReference>
<dbReference type="InterPro" id="IPR000595">
    <property type="entry name" value="cNMP-bd_dom"/>
</dbReference>
<feature type="compositionally biased region" description="Low complexity" evidence="1">
    <location>
        <begin position="139"/>
        <end position="150"/>
    </location>
</feature>
<dbReference type="CDD" id="cd00038">
    <property type="entry name" value="CAP_ED"/>
    <property type="match status" value="1"/>
</dbReference>
<dbReference type="InterPro" id="IPR014710">
    <property type="entry name" value="RmlC-like_jellyroll"/>
</dbReference>